<organism evidence="2 3">
    <name type="scientific">Brevibacterium celere</name>
    <dbReference type="NCBI Taxonomy" id="225845"/>
    <lineage>
        <taxon>Bacteria</taxon>
        <taxon>Bacillati</taxon>
        <taxon>Actinomycetota</taxon>
        <taxon>Actinomycetes</taxon>
        <taxon>Micrococcales</taxon>
        <taxon>Brevibacteriaceae</taxon>
        <taxon>Brevibacterium</taxon>
    </lineage>
</organism>
<accession>A0A366IKW7</accession>
<evidence type="ECO:0000313" key="3">
    <source>
        <dbReference type="Proteomes" id="UP000253509"/>
    </source>
</evidence>
<name>A0A366IKW7_9MICO</name>
<evidence type="ECO:0000313" key="2">
    <source>
        <dbReference type="EMBL" id="RBP73077.1"/>
    </source>
</evidence>
<evidence type="ECO:0000256" key="1">
    <source>
        <dbReference type="SAM" id="MobiDB-lite"/>
    </source>
</evidence>
<sequence>MVRELLPCGTFAAYLRHRKAGEDACEPCKQAMRDQKSSRDRKKKLEAGEARLKLVPAGTDPSPASGPETDPLTVARENLGIIEATLKNPLTPAGSIAPLTKRREELVERIRKLDGKTEVSVLDQLAERRKNRIAGSAN</sequence>
<dbReference type="Proteomes" id="UP000253509">
    <property type="component" value="Unassembled WGS sequence"/>
</dbReference>
<feature type="compositionally biased region" description="Basic and acidic residues" evidence="1">
    <location>
        <begin position="31"/>
        <end position="52"/>
    </location>
</feature>
<reference evidence="2 3" key="1">
    <citation type="submission" date="2018-06" db="EMBL/GenBank/DDBJ databases">
        <title>Freshwater and sediment microbial communities from various areas in North America, analyzing microbe dynamics in response to fracking.</title>
        <authorList>
            <person name="Lamendella R."/>
        </authorList>
    </citation>
    <scope>NUCLEOTIDE SEQUENCE [LARGE SCALE GENOMIC DNA]</scope>
    <source>
        <strain evidence="2 3">3b_TX</strain>
    </source>
</reference>
<feature type="region of interest" description="Disordered" evidence="1">
    <location>
        <begin position="28"/>
        <end position="72"/>
    </location>
</feature>
<protein>
    <submittedName>
        <fullName evidence="2">Uncharacterized protein</fullName>
    </submittedName>
</protein>
<dbReference type="AlphaFoldDB" id="A0A366IKW7"/>
<gene>
    <name evidence="2" type="ORF">DFO65_103375</name>
</gene>
<keyword evidence="3" id="KW-1185">Reference proteome</keyword>
<comment type="caution">
    <text evidence="2">The sequence shown here is derived from an EMBL/GenBank/DDBJ whole genome shotgun (WGS) entry which is preliminary data.</text>
</comment>
<dbReference type="EMBL" id="QNSB01000003">
    <property type="protein sequence ID" value="RBP73077.1"/>
    <property type="molecule type" value="Genomic_DNA"/>
</dbReference>
<proteinExistence type="predicted"/>
<dbReference type="RefSeq" id="WP_113903532.1">
    <property type="nucleotide sequence ID" value="NZ_QNSB01000003.1"/>
</dbReference>